<sequence length="138" mass="16223">MLDQLEAARDTILKLTSTWTHSPQWILKWRQIQSTGIMDTVPLHEWIQTIRALMLTMQQSRGLSALRRKIHQMLPQQMEILAISTKKSLSRHQRPNQLLVNTRGLARWRNCLGKRSWFLAIMRGLVPWRNCSPKISML</sequence>
<accession>A0A0A9G369</accession>
<reference evidence="1" key="1">
    <citation type="submission" date="2014-09" db="EMBL/GenBank/DDBJ databases">
        <authorList>
            <person name="Magalhaes I.L.F."/>
            <person name="Oliveira U."/>
            <person name="Santos F.R."/>
            <person name="Vidigal T.H.D.A."/>
            <person name="Brescovit A.D."/>
            <person name="Santos A.J."/>
        </authorList>
    </citation>
    <scope>NUCLEOTIDE SEQUENCE</scope>
    <source>
        <tissue evidence="1">Shoot tissue taken approximately 20 cm above the soil surface</tissue>
    </source>
</reference>
<organism evidence="1">
    <name type="scientific">Arundo donax</name>
    <name type="common">Giant reed</name>
    <name type="synonym">Donax arundinaceus</name>
    <dbReference type="NCBI Taxonomy" id="35708"/>
    <lineage>
        <taxon>Eukaryota</taxon>
        <taxon>Viridiplantae</taxon>
        <taxon>Streptophyta</taxon>
        <taxon>Embryophyta</taxon>
        <taxon>Tracheophyta</taxon>
        <taxon>Spermatophyta</taxon>
        <taxon>Magnoliopsida</taxon>
        <taxon>Liliopsida</taxon>
        <taxon>Poales</taxon>
        <taxon>Poaceae</taxon>
        <taxon>PACMAD clade</taxon>
        <taxon>Arundinoideae</taxon>
        <taxon>Arundineae</taxon>
        <taxon>Arundo</taxon>
    </lineage>
</organism>
<name>A0A0A9G369_ARUDO</name>
<proteinExistence type="predicted"/>
<dbReference type="AlphaFoldDB" id="A0A0A9G369"/>
<protein>
    <submittedName>
        <fullName evidence="1">Uncharacterized protein</fullName>
    </submittedName>
</protein>
<reference evidence="1" key="2">
    <citation type="journal article" date="2015" name="Data Brief">
        <title>Shoot transcriptome of the giant reed, Arundo donax.</title>
        <authorList>
            <person name="Barrero R.A."/>
            <person name="Guerrero F.D."/>
            <person name="Moolhuijzen P."/>
            <person name="Goolsby J.A."/>
            <person name="Tidwell J."/>
            <person name="Bellgard S.E."/>
            <person name="Bellgard M.I."/>
        </authorList>
    </citation>
    <scope>NUCLEOTIDE SEQUENCE</scope>
    <source>
        <tissue evidence="1">Shoot tissue taken approximately 20 cm above the soil surface</tissue>
    </source>
</reference>
<evidence type="ECO:0000313" key="1">
    <source>
        <dbReference type="EMBL" id="JAE16991.1"/>
    </source>
</evidence>
<dbReference type="EMBL" id="GBRH01180905">
    <property type="protein sequence ID" value="JAE16991.1"/>
    <property type="molecule type" value="Transcribed_RNA"/>
</dbReference>